<keyword evidence="2" id="KW-1185">Reference proteome</keyword>
<gene>
    <name evidence="1" type="ORF">J2S02_001761</name>
</gene>
<reference evidence="1 2" key="1">
    <citation type="submission" date="2023-07" db="EMBL/GenBank/DDBJ databases">
        <title>Genomic Encyclopedia of Type Strains, Phase IV (KMG-IV): sequencing the most valuable type-strain genomes for metagenomic binning, comparative biology and taxonomic classification.</title>
        <authorList>
            <person name="Goeker M."/>
        </authorList>
    </citation>
    <scope>NUCLEOTIDE SEQUENCE [LARGE SCALE GENOMIC DNA]</scope>
    <source>
        <strain evidence="1 2">DSM 17723</strain>
    </source>
</reference>
<proteinExistence type="predicted"/>
<accession>A0ABT9YZJ0</accession>
<evidence type="ECO:0000313" key="1">
    <source>
        <dbReference type="EMBL" id="MDQ0225417.1"/>
    </source>
</evidence>
<dbReference type="Proteomes" id="UP001232245">
    <property type="component" value="Unassembled WGS sequence"/>
</dbReference>
<sequence>MQKLFVTVLILFLLSGCGTDYHSNTITLASQNKEKVIETEAIYIGLIDSHSIEVFINKEPYALQINEAQQEIAEKLPTKKRISIKYYYDKKTTQYQLLSIQQKGD</sequence>
<organism evidence="1 2">
    <name type="scientific">Metabacillus niabensis</name>
    <dbReference type="NCBI Taxonomy" id="324854"/>
    <lineage>
        <taxon>Bacteria</taxon>
        <taxon>Bacillati</taxon>
        <taxon>Bacillota</taxon>
        <taxon>Bacilli</taxon>
        <taxon>Bacillales</taxon>
        <taxon>Bacillaceae</taxon>
        <taxon>Metabacillus</taxon>
    </lineage>
</organism>
<dbReference type="RefSeq" id="WP_095297340.1">
    <property type="nucleotide sequence ID" value="NZ_CADEPK010000051.1"/>
</dbReference>
<name>A0ABT9YZJ0_9BACI</name>
<evidence type="ECO:0000313" key="2">
    <source>
        <dbReference type="Proteomes" id="UP001232245"/>
    </source>
</evidence>
<comment type="caution">
    <text evidence="1">The sequence shown here is derived from an EMBL/GenBank/DDBJ whole genome shotgun (WGS) entry which is preliminary data.</text>
</comment>
<dbReference type="PROSITE" id="PS51257">
    <property type="entry name" value="PROKAR_LIPOPROTEIN"/>
    <property type="match status" value="1"/>
</dbReference>
<dbReference type="EMBL" id="JAUSTZ010000003">
    <property type="protein sequence ID" value="MDQ0225417.1"/>
    <property type="molecule type" value="Genomic_DNA"/>
</dbReference>
<protein>
    <submittedName>
        <fullName evidence="1">Uncharacterized protein YcfL</fullName>
    </submittedName>
</protein>